<organism evidence="3 4">
    <name type="scientific">Trifolium pratense</name>
    <name type="common">Red clover</name>
    <dbReference type="NCBI Taxonomy" id="57577"/>
    <lineage>
        <taxon>Eukaryota</taxon>
        <taxon>Viridiplantae</taxon>
        <taxon>Streptophyta</taxon>
        <taxon>Embryophyta</taxon>
        <taxon>Tracheophyta</taxon>
        <taxon>Spermatophyta</taxon>
        <taxon>Magnoliopsida</taxon>
        <taxon>eudicotyledons</taxon>
        <taxon>Gunneridae</taxon>
        <taxon>Pentapetalae</taxon>
        <taxon>rosids</taxon>
        <taxon>fabids</taxon>
        <taxon>Fabales</taxon>
        <taxon>Fabaceae</taxon>
        <taxon>Papilionoideae</taxon>
        <taxon>50 kb inversion clade</taxon>
        <taxon>NPAAA clade</taxon>
        <taxon>Hologalegina</taxon>
        <taxon>IRL clade</taxon>
        <taxon>Trifolieae</taxon>
        <taxon>Trifolium</taxon>
    </lineage>
</organism>
<name>A0A2K3ME92_TRIPR</name>
<dbReference type="Gramene" id="Tp57577_TGAC_v2_mRNA7820">
    <property type="protein sequence ID" value="Tp57577_TGAC_v2_mRNA7820"/>
    <property type="gene ID" value="Tp57577_TGAC_v2_gene7564"/>
</dbReference>
<gene>
    <name evidence="3" type="ORF">L195_g045215</name>
</gene>
<dbReference type="SUPFAM" id="SSF52172">
    <property type="entry name" value="CheY-like"/>
    <property type="match status" value="1"/>
</dbReference>
<feature type="modified residue" description="4-aspartylphosphate" evidence="1">
    <location>
        <position position="62"/>
    </location>
</feature>
<dbReference type="OrthoDB" id="21225at2759"/>
<dbReference type="InterPro" id="IPR011006">
    <property type="entry name" value="CheY-like_superfamily"/>
</dbReference>
<evidence type="ECO:0000313" key="4">
    <source>
        <dbReference type="Proteomes" id="UP000236291"/>
    </source>
</evidence>
<accession>A0A2K3ME92</accession>
<dbReference type="PANTHER" id="PTHR43228:SF12">
    <property type="entry name" value="TWO-COMPONENT RESPONSE REGULATOR 24"/>
    <property type="match status" value="1"/>
</dbReference>
<dbReference type="CDD" id="cd17546">
    <property type="entry name" value="REC_hyHK_CKI1_RcsC-like"/>
    <property type="match status" value="1"/>
</dbReference>
<dbReference type="Pfam" id="PF00072">
    <property type="entry name" value="Response_reg"/>
    <property type="match status" value="1"/>
</dbReference>
<evidence type="ECO:0000313" key="3">
    <source>
        <dbReference type="EMBL" id="PNX89098.1"/>
    </source>
</evidence>
<reference evidence="3 4" key="2">
    <citation type="journal article" date="2017" name="Front. Plant Sci.">
        <title>Gene Classification and Mining of Molecular Markers Useful in Red Clover (Trifolium pratense) Breeding.</title>
        <authorList>
            <person name="Istvanek J."/>
            <person name="Dluhosova J."/>
            <person name="Dluhos P."/>
            <person name="Patkova L."/>
            <person name="Nedelnik J."/>
            <person name="Repkova J."/>
        </authorList>
    </citation>
    <scope>NUCLEOTIDE SEQUENCE [LARGE SCALE GENOMIC DNA]</scope>
    <source>
        <strain evidence="4">cv. Tatra</strain>
        <tissue evidence="3">Young leaves</tissue>
    </source>
</reference>
<dbReference type="GO" id="GO:0000160">
    <property type="term" value="P:phosphorelay signal transduction system"/>
    <property type="evidence" value="ECO:0007669"/>
    <property type="project" value="InterPro"/>
</dbReference>
<feature type="domain" description="Response regulatory" evidence="2">
    <location>
        <begin position="12"/>
        <end position="127"/>
    </location>
</feature>
<dbReference type="SMART" id="SM00448">
    <property type="entry name" value="REC"/>
    <property type="match status" value="1"/>
</dbReference>
<sequence length="132" mass="14848">MASPQNFASKLTALVVDDHKIYQKVHQKMLNNFGVKSHVVENGKEAVDIHWHGKKFDLILMDMDMPIMNGIEATKELRAMGVCSTIVGVTSRSTEEEILKFMEAGLDDYQEKPLTIPKLTSILHKIINSNPI</sequence>
<dbReference type="Gene3D" id="3.40.50.2300">
    <property type="match status" value="1"/>
</dbReference>
<dbReference type="EMBL" id="ASHM01058650">
    <property type="protein sequence ID" value="PNX89098.1"/>
    <property type="molecule type" value="Genomic_DNA"/>
</dbReference>
<dbReference type="STRING" id="57577.A0A2K3ME92"/>
<evidence type="ECO:0000256" key="1">
    <source>
        <dbReference type="PROSITE-ProRule" id="PRU00169"/>
    </source>
</evidence>
<dbReference type="PANTHER" id="PTHR43228">
    <property type="entry name" value="TWO-COMPONENT RESPONSE REGULATOR"/>
    <property type="match status" value="1"/>
</dbReference>
<dbReference type="AlphaFoldDB" id="A0A2K3ME92"/>
<keyword evidence="1" id="KW-0597">Phosphoprotein</keyword>
<reference evidence="3 4" key="1">
    <citation type="journal article" date="2014" name="Am. J. Bot.">
        <title>Genome assembly and annotation for red clover (Trifolium pratense; Fabaceae).</title>
        <authorList>
            <person name="Istvanek J."/>
            <person name="Jaros M."/>
            <person name="Krenek A."/>
            <person name="Repkova J."/>
        </authorList>
    </citation>
    <scope>NUCLEOTIDE SEQUENCE [LARGE SCALE GENOMIC DNA]</scope>
    <source>
        <strain evidence="4">cv. Tatra</strain>
        <tissue evidence="3">Young leaves</tissue>
    </source>
</reference>
<comment type="caution">
    <text evidence="3">The sequence shown here is derived from an EMBL/GenBank/DDBJ whole genome shotgun (WGS) entry which is preliminary data.</text>
</comment>
<dbReference type="PROSITE" id="PS50110">
    <property type="entry name" value="RESPONSE_REGULATORY"/>
    <property type="match status" value="1"/>
</dbReference>
<protein>
    <submittedName>
        <fullName evidence="3">Two-component response regulator ARR22-like protein</fullName>
    </submittedName>
</protein>
<proteinExistence type="predicted"/>
<evidence type="ECO:0000259" key="2">
    <source>
        <dbReference type="PROSITE" id="PS50110"/>
    </source>
</evidence>
<dbReference type="Proteomes" id="UP000236291">
    <property type="component" value="Unassembled WGS sequence"/>
</dbReference>
<dbReference type="InterPro" id="IPR052048">
    <property type="entry name" value="ST_Response_Regulator"/>
</dbReference>
<dbReference type="InterPro" id="IPR001789">
    <property type="entry name" value="Sig_transdc_resp-reg_receiver"/>
</dbReference>